<dbReference type="OrthoDB" id="5517693at2"/>
<evidence type="ECO:0000313" key="3">
    <source>
        <dbReference type="Proteomes" id="UP000321723"/>
    </source>
</evidence>
<dbReference type="RefSeq" id="WP_146838623.1">
    <property type="nucleotide sequence ID" value="NZ_BJVQ01000038.1"/>
</dbReference>
<dbReference type="EMBL" id="JACHDN010000001">
    <property type="protein sequence ID" value="MBB5473712.1"/>
    <property type="molecule type" value="Genomic_DNA"/>
</dbReference>
<evidence type="ECO:0000313" key="4">
    <source>
        <dbReference type="Proteomes" id="UP000564629"/>
    </source>
</evidence>
<sequence length="315" mass="33991">MDARTQGIIRSATDQHGLVAARDVERVGLDGLGLRRAAATGGLVRVGRGVYTHPEAWDALDAAGRYRLRVLAAARRLRRPVFSHDAAAALWRLPRIGPWPDQVHVLVPHATGPGSSAVVLRHGVAAVPDHVAVVDGVRVTGVARTVLDLARTWDLPAALAAADHALRVGWVAPSTLQDELASAGCGRGVGRARAVLAAASGASESVGESLSRARMIEIGLPAPVLQHDVRDDAGLIGRVDFWWEHLGLVGEFDGRLKYRVGEVGDQRAVEDRLWQEKVREDRLRAAGLRVVRWTWDIALDRERLARLLASAGLRP</sequence>
<organism evidence="1 3">
    <name type="scientific">Cellulomonas hominis</name>
    <dbReference type="NCBI Taxonomy" id="156981"/>
    <lineage>
        <taxon>Bacteria</taxon>
        <taxon>Bacillati</taxon>
        <taxon>Actinomycetota</taxon>
        <taxon>Actinomycetes</taxon>
        <taxon>Micrococcales</taxon>
        <taxon>Cellulomonadaceae</taxon>
        <taxon>Cellulomonas</taxon>
    </lineage>
</organism>
<reference evidence="2 4" key="2">
    <citation type="submission" date="2020-08" db="EMBL/GenBank/DDBJ databases">
        <title>Sequencing the genomes of 1000 actinobacteria strains.</title>
        <authorList>
            <person name="Klenk H.-P."/>
        </authorList>
    </citation>
    <scope>NUCLEOTIDE SEQUENCE [LARGE SCALE GENOMIC DNA]</scope>
    <source>
        <strain evidence="2 4">DSM 9581</strain>
    </source>
</reference>
<evidence type="ECO:0008006" key="5">
    <source>
        <dbReference type="Google" id="ProtNLM"/>
    </source>
</evidence>
<dbReference type="AlphaFoldDB" id="A0A511FE84"/>
<dbReference type="Proteomes" id="UP000321723">
    <property type="component" value="Unassembled WGS sequence"/>
</dbReference>
<proteinExistence type="predicted"/>
<dbReference type="Proteomes" id="UP000564629">
    <property type="component" value="Unassembled WGS sequence"/>
</dbReference>
<name>A0A511FE84_9CELL</name>
<evidence type="ECO:0000313" key="1">
    <source>
        <dbReference type="EMBL" id="GEL47492.1"/>
    </source>
</evidence>
<keyword evidence="3" id="KW-1185">Reference proteome</keyword>
<reference evidence="1 3" key="1">
    <citation type="submission" date="2019-07" db="EMBL/GenBank/DDBJ databases">
        <title>Whole genome shotgun sequence of Cellulomonas hominis NBRC 16055.</title>
        <authorList>
            <person name="Hosoyama A."/>
            <person name="Uohara A."/>
            <person name="Ohji S."/>
            <person name="Ichikawa N."/>
        </authorList>
    </citation>
    <scope>NUCLEOTIDE SEQUENCE [LARGE SCALE GENOMIC DNA]</scope>
    <source>
        <strain evidence="1 3">NBRC 16055</strain>
    </source>
</reference>
<dbReference type="EMBL" id="BJVQ01000038">
    <property type="protein sequence ID" value="GEL47492.1"/>
    <property type="molecule type" value="Genomic_DNA"/>
</dbReference>
<evidence type="ECO:0000313" key="2">
    <source>
        <dbReference type="EMBL" id="MBB5473712.1"/>
    </source>
</evidence>
<comment type="caution">
    <text evidence="1">The sequence shown here is derived from an EMBL/GenBank/DDBJ whole genome shotgun (WGS) entry which is preliminary data.</text>
</comment>
<gene>
    <name evidence="1" type="ORF">CHO01_26080</name>
    <name evidence="2" type="ORF">HNR08_002448</name>
</gene>
<protein>
    <recommendedName>
        <fullName evidence="5">CTP synthase</fullName>
    </recommendedName>
</protein>
<accession>A0A511FE84</accession>